<gene>
    <name evidence="1" type="ORF">PHPALM_30698</name>
</gene>
<name>A0A2P4X4H4_9STRA</name>
<organism evidence="1 2">
    <name type="scientific">Phytophthora palmivora</name>
    <dbReference type="NCBI Taxonomy" id="4796"/>
    <lineage>
        <taxon>Eukaryota</taxon>
        <taxon>Sar</taxon>
        <taxon>Stramenopiles</taxon>
        <taxon>Oomycota</taxon>
        <taxon>Peronosporomycetes</taxon>
        <taxon>Peronosporales</taxon>
        <taxon>Peronosporaceae</taxon>
        <taxon>Phytophthora</taxon>
    </lineage>
</organism>
<sequence length="212" mass="23276">MAVTLATQDALCAPLLDQVLGLVSEDNAKLDTGTPARGTGPAFDARVRTANAIEPPGTSMTTVATPDSKRWEGSVQDYLNRHLKGVAGIVESLPTRRHILPAEPSTIEDDRLASQWISDRDVWDRTMANNVFVWMRGKKGCEAPNILGVSAFAYTSKERLGRLSTFLFSPCTTLKHHDTSLSTKVLNVLTAYLVRYYYQSKELASTAPFAML</sequence>
<reference evidence="1 2" key="1">
    <citation type="journal article" date="2017" name="Genome Biol. Evol.">
        <title>Phytophthora megakarya and P. palmivora, closely related causal agents of cacao black pod rot, underwent increases in genome sizes and gene numbers by different mechanisms.</title>
        <authorList>
            <person name="Ali S.S."/>
            <person name="Shao J."/>
            <person name="Lary D.J."/>
            <person name="Kronmiller B."/>
            <person name="Shen D."/>
            <person name="Strem M.D."/>
            <person name="Amoako-Attah I."/>
            <person name="Akrofi A.Y."/>
            <person name="Begoude B.A."/>
            <person name="Ten Hoopen G.M."/>
            <person name="Coulibaly K."/>
            <person name="Kebe B.I."/>
            <person name="Melnick R.L."/>
            <person name="Guiltinan M.J."/>
            <person name="Tyler B.M."/>
            <person name="Meinhardt L.W."/>
            <person name="Bailey B.A."/>
        </authorList>
    </citation>
    <scope>NUCLEOTIDE SEQUENCE [LARGE SCALE GENOMIC DNA]</scope>
    <source>
        <strain evidence="2">sbr112.9</strain>
    </source>
</reference>
<dbReference type="AlphaFoldDB" id="A0A2P4X4H4"/>
<protein>
    <submittedName>
        <fullName evidence="1">Uncharacterized protein</fullName>
    </submittedName>
</protein>
<keyword evidence="2" id="KW-1185">Reference proteome</keyword>
<evidence type="ECO:0000313" key="1">
    <source>
        <dbReference type="EMBL" id="POM60452.1"/>
    </source>
</evidence>
<dbReference type="Proteomes" id="UP000237271">
    <property type="component" value="Unassembled WGS sequence"/>
</dbReference>
<proteinExistence type="predicted"/>
<accession>A0A2P4X4H4</accession>
<evidence type="ECO:0000313" key="2">
    <source>
        <dbReference type="Proteomes" id="UP000237271"/>
    </source>
</evidence>
<comment type="caution">
    <text evidence="1">The sequence shown here is derived from an EMBL/GenBank/DDBJ whole genome shotgun (WGS) entry which is preliminary data.</text>
</comment>
<dbReference type="EMBL" id="NCKW01016867">
    <property type="protein sequence ID" value="POM60452.1"/>
    <property type="molecule type" value="Genomic_DNA"/>
</dbReference>